<dbReference type="SUPFAM" id="SSF53335">
    <property type="entry name" value="S-adenosyl-L-methionine-dependent methyltransferases"/>
    <property type="match status" value="1"/>
</dbReference>
<dbReference type="RefSeq" id="WP_149612687.1">
    <property type="nucleotide sequence ID" value="NZ_VTUX01000009.1"/>
</dbReference>
<dbReference type="PANTHER" id="PTHR43861:SF1">
    <property type="entry name" value="TRANS-ACONITATE 2-METHYLTRANSFERASE"/>
    <property type="match status" value="1"/>
</dbReference>
<sequence length="285" mass="30181">MANEQQHEYWNGEAGARWAAEDATMAKLLDPIARDLLAHVQPEPGSHTIDIGCGGGSQSVLLAEHIGAGGSVLGVDISAPMLEIARGRGQPEDAAALTFLQADAATWAFDAASFDLLFSRFGVMFFDDPIAAFSNMRRALKADARLGFCCWQAMRDNQWTLLPVQAALRHVPAPESPDPHAPGPFAFADPQWLESILAASGFGDIAIAPHSVEMTFGSGNGLRETVTELMMVGPVARLLAEQSPEVKARVVDDAAEALAPFLRDGKLALGGAVWLVTAAAAEPGR</sequence>
<keyword evidence="2" id="KW-0489">Methyltransferase</keyword>
<dbReference type="AlphaFoldDB" id="A0A5B0WPB4"/>
<evidence type="ECO:0000313" key="2">
    <source>
        <dbReference type="EMBL" id="KAA1188924.1"/>
    </source>
</evidence>
<dbReference type="Proteomes" id="UP000323708">
    <property type="component" value="Unassembled WGS sequence"/>
</dbReference>
<accession>A0A5B0WPB4</accession>
<proteinExistence type="predicted"/>
<keyword evidence="3" id="KW-1185">Reference proteome</keyword>
<dbReference type="Pfam" id="PF08241">
    <property type="entry name" value="Methyltransf_11"/>
    <property type="match status" value="1"/>
</dbReference>
<evidence type="ECO:0000259" key="1">
    <source>
        <dbReference type="Pfam" id="PF08241"/>
    </source>
</evidence>
<dbReference type="EMBL" id="VTUX01000009">
    <property type="protein sequence ID" value="KAA1188924.1"/>
    <property type="molecule type" value="Genomic_DNA"/>
</dbReference>
<dbReference type="GO" id="GO:0032259">
    <property type="term" value="P:methylation"/>
    <property type="evidence" value="ECO:0007669"/>
    <property type="project" value="UniProtKB-KW"/>
</dbReference>
<dbReference type="PANTHER" id="PTHR43861">
    <property type="entry name" value="TRANS-ACONITATE 2-METHYLTRANSFERASE-RELATED"/>
    <property type="match status" value="1"/>
</dbReference>
<dbReference type="CDD" id="cd02440">
    <property type="entry name" value="AdoMet_MTases"/>
    <property type="match status" value="1"/>
</dbReference>
<organism evidence="2 3">
    <name type="scientific">Pseudohalioglobus sediminis</name>
    <dbReference type="NCBI Taxonomy" id="2606449"/>
    <lineage>
        <taxon>Bacteria</taxon>
        <taxon>Pseudomonadati</taxon>
        <taxon>Pseudomonadota</taxon>
        <taxon>Gammaproteobacteria</taxon>
        <taxon>Cellvibrionales</taxon>
        <taxon>Halieaceae</taxon>
        <taxon>Pseudohalioglobus</taxon>
    </lineage>
</organism>
<dbReference type="Gene3D" id="3.40.50.150">
    <property type="entry name" value="Vaccinia Virus protein VP39"/>
    <property type="match status" value="1"/>
</dbReference>
<name>A0A5B0WPB4_9GAMM</name>
<dbReference type="InterPro" id="IPR013216">
    <property type="entry name" value="Methyltransf_11"/>
</dbReference>
<dbReference type="GO" id="GO:0008757">
    <property type="term" value="F:S-adenosylmethionine-dependent methyltransferase activity"/>
    <property type="evidence" value="ECO:0007669"/>
    <property type="project" value="InterPro"/>
</dbReference>
<keyword evidence="2" id="KW-0808">Transferase</keyword>
<protein>
    <submittedName>
        <fullName evidence="2">Class I SAM-dependent methyltransferase</fullName>
    </submittedName>
</protein>
<evidence type="ECO:0000313" key="3">
    <source>
        <dbReference type="Proteomes" id="UP000323708"/>
    </source>
</evidence>
<comment type="caution">
    <text evidence="2">The sequence shown here is derived from an EMBL/GenBank/DDBJ whole genome shotgun (WGS) entry which is preliminary data.</text>
</comment>
<dbReference type="InterPro" id="IPR029063">
    <property type="entry name" value="SAM-dependent_MTases_sf"/>
</dbReference>
<reference evidence="2 3" key="1">
    <citation type="submission" date="2019-09" db="EMBL/GenBank/DDBJ databases">
        <authorList>
            <person name="Chen X.-Y."/>
        </authorList>
    </citation>
    <scope>NUCLEOTIDE SEQUENCE [LARGE SCALE GENOMIC DNA]</scope>
    <source>
        <strain evidence="2 3">NY5</strain>
    </source>
</reference>
<gene>
    <name evidence="2" type="ORF">F0M18_17120</name>
</gene>
<feature type="domain" description="Methyltransferase type 11" evidence="1">
    <location>
        <begin position="49"/>
        <end position="146"/>
    </location>
</feature>